<dbReference type="SUPFAM" id="SSF53474">
    <property type="entry name" value="alpha/beta-Hydrolases"/>
    <property type="match status" value="1"/>
</dbReference>
<dbReference type="PANTHER" id="PTHR43798">
    <property type="entry name" value="MONOACYLGLYCEROL LIPASE"/>
    <property type="match status" value="1"/>
</dbReference>
<keyword evidence="4" id="KW-1185">Reference proteome</keyword>
<evidence type="ECO:0000259" key="2">
    <source>
        <dbReference type="Pfam" id="PF00561"/>
    </source>
</evidence>
<dbReference type="PRINTS" id="PR00412">
    <property type="entry name" value="EPOXHYDRLASE"/>
</dbReference>
<dbReference type="InterPro" id="IPR050266">
    <property type="entry name" value="AB_hydrolase_sf"/>
</dbReference>
<dbReference type="InterPro" id="IPR000073">
    <property type="entry name" value="AB_hydrolase_1"/>
</dbReference>
<dbReference type="InterPro" id="IPR029058">
    <property type="entry name" value="AB_hydrolase_fold"/>
</dbReference>
<dbReference type="Pfam" id="PF00561">
    <property type="entry name" value="Abhydrolase_1"/>
    <property type="match status" value="1"/>
</dbReference>
<protein>
    <submittedName>
        <fullName evidence="3">Pimeloyl-ACP methyl ester carboxylesterase</fullName>
    </submittedName>
</protein>
<evidence type="ECO:0000256" key="1">
    <source>
        <dbReference type="ARBA" id="ARBA00022801"/>
    </source>
</evidence>
<organism evidence="3 4">
    <name type="scientific">Paenibacillus turicensis</name>
    <dbReference type="NCBI Taxonomy" id="160487"/>
    <lineage>
        <taxon>Bacteria</taxon>
        <taxon>Bacillati</taxon>
        <taxon>Bacillota</taxon>
        <taxon>Bacilli</taxon>
        <taxon>Bacillales</taxon>
        <taxon>Paenibacillaceae</taxon>
        <taxon>Paenibacillus</taxon>
    </lineage>
</organism>
<name>A0ABS4FUX1_9BACL</name>
<keyword evidence="1" id="KW-0378">Hydrolase</keyword>
<dbReference type="Gene3D" id="3.40.50.1820">
    <property type="entry name" value="alpha/beta hydrolase"/>
    <property type="match status" value="1"/>
</dbReference>
<dbReference type="EMBL" id="JAGGKG010000015">
    <property type="protein sequence ID" value="MBP1906381.1"/>
    <property type="molecule type" value="Genomic_DNA"/>
</dbReference>
<reference evidence="3 4" key="1">
    <citation type="submission" date="2021-03" db="EMBL/GenBank/DDBJ databases">
        <title>Genomic Encyclopedia of Type Strains, Phase IV (KMG-IV): sequencing the most valuable type-strain genomes for metagenomic binning, comparative biology and taxonomic classification.</title>
        <authorList>
            <person name="Goeker M."/>
        </authorList>
    </citation>
    <scope>NUCLEOTIDE SEQUENCE [LARGE SCALE GENOMIC DNA]</scope>
    <source>
        <strain evidence="3 4">DSM 14349</strain>
    </source>
</reference>
<dbReference type="RefSeq" id="WP_210089983.1">
    <property type="nucleotide sequence ID" value="NZ_JAGGKG010000015.1"/>
</dbReference>
<dbReference type="Proteomes" id="UP001519272">
    <property type="component" value="Unassembled WGS sequence"/>
</dbReference>
<gene>
    <name evidence="3" type="ORF">J2Z32_003031</name>
</gene>
<accession>A0ABS4FUX1</accession>
<comment type="caution">
    <text evidence="3">The sequence shown here is derived from an EMBL/GenBank/DDBJ whole genome shotgun (WGS) entry which is preliminary data.</text>
</comment>
<dbReference type="InterPro" id="IPR000639">
    <property type="entry name" value="Epox_hydrolase-like"/>
</dbReference>
<evidence type="ECO:0000313" key="4">
    <source>
        <dbReference type="Proteomes" id="UP001519272"/>
    </source>
</evidence>
<sequence>MDNIQVNGITMAYQDQGEGEVIVLLHGFCGSSYYWEKVQPILAQHYRVICPDLRGHGSTGAPVGSYTIEQMADDVAGLMEQLGITKYIVLGHSMGGYITLSLVQRYGHVLSGFGLIHSTGHSDSPEAMEKRLASVASINANGITPFIDGFASGLFAPSQLDQNSEMIIRVKEIGYKTPPQGAIGSLMAMRERTARCDVMSASVLPLLLVAGDQDPILTPERVFTTDRKGVTQVVIHGTGHMSMLEAPEQLAQIIKQFADSIDNE</sequence>
<proteinExistence type="predicted"/>
<dbReference type="PANTHER" id="PTHR43798:SF31">
    <property type="entry name" value="AB HYDROLASE SUPERFAMILY PROTEIN YCLE"/>
    <property type="match status" value="1"/>
</dbReference>
<feature type="domain" description="AB hydrolase-1" evidence="2">
    <location>
        <begin position="21"/>
        <end position="133"/>
    </location>
</feature>
<evidence type="ECO:0000313" key="3">
    <source>
        <dbReference type="EMBL" id="MBP1906381.1"/>
    </source>
</evidence>
<dbReference type="PRINTS" id="PR00111">
    <property type="entry name" value="ABHYDROLASE"/>
</dbReference>